<evidence type="ECO:0000313" key="1">
    <source>
        <dbReference type="EMBL" id="MBS4188252.1"/>
    </source>
</evidence>
<evidence type="ECO:0000313" key="3">
    <source>
        <dbReference type="Proteomes" id="UP000677265"/>
    </source>
</evidence>
<proteinExistence type="predicted"/>
<dbReference type="EMBL" id="JAGYPE010000010">
    <property type="protein sequence ID" value="MBS4188252.1"/>
    <property type="molecule type" value="Genomic_DNA"/>
</dbReference>
<dbReference type="AlphaFoldDB" id="A0A942TAJ8"/>
<dbReference type="SUPFAM" id="SSF52266">
    <property type="entry name" value="SGNH hydrolase"/>
    <property type="match status" value="1"/>
</dbReference>
<dbReference type="InterPro" id="IPR036514">
    <property type="entry name" value="SGNH_hydro_sf"/>
</dbReference>
<reference evidence="1" key="1">
    <citation type="submission" date="2021-05" db="EMBL/GenBank/DDBJ databases">
        <title>Novel Bacillus species.</title>
        <authorList>
            <person name="Liu G."/>
        </authorList>
    </citation>
    <scope>NUCLEOTIDE SEQUENCE</scope>
    <source>
        <strain evidence="1 3">FJAT-50051</strain>
    </source>
</reference>
<dbReference type="EMBL" id="JAGYPE020000099">
    <property type="protein sequence ID" value="MCH6269423.1"/>
    <property type="molecule type" value="Genomic_DNA"/>
</dbReference>
<comment type="caution">
    <text evidence="1">The sequence shown here is derived from an EMBL/GenBank/DDBJ whole genome shotgun (WGS) entry which is preliminary data.</text>
</comment>
<dbReference type="Proteomes" id="UP000677265">
    <property type="component" value="Unassembled WGS sequence"/>
</dbReference>
<evidence type="ECO:0000313" key="2">
    <source>
        <dbReference type="EMBL" id="MCH6269423.1"/>
    </source>
</evidence>
<dbReference type="RefSeq" id="WP_213148040.1">
    <property type="nucleotide sequence ID" value="NZ_JAGYPE020000099.1"/>
</dbReference>
<dbReference type="Gene3D" id="3.40.50.1110">
    <property type="entry name" value="SGNH hydrolase"/>
    <property type="match status" value="1"/>
</dbReference>
<keyword evidence="3" id="KW-1185">Reference proteome</keyword>
<organism evidence="1">
    <name type="scientific">Neobacillus citreus</name>
    <dbReference type="NCBI Taxonomy" id="2833578"/>
    <lineage>
        <taxon>Bacteria</taxon>
        <taxon>Bacillati</taxon>
        <taxon>Bacillota</taxon>
        <taxon>Bacilli</taxon>
        <taxon>Bacillales</taxon>
        <taxon>Bacillaceae</taxon>
        <taxon>Neobacillus</taxon>
    </lineage>
</organism>
<gene>
    <name evidence="2" type="ORF">KHB02_028235</name>
    <name evidence="1" type="ORF">KHB02_43515</name>
</gene>
<name>A0A942TAJ8_9BACI</name>
<accession>A0A942TAJ8</accession>
<sequence length="268" mass="30102">MQKVLTALLAIVFILVVYMGQSHWSQKIDNASAKDKINSTIKKSAAKKSETNVDKEDTKEQKLLAYTKNWPAEAVERFKQVQSEGKAFKILFVGSKAIGSESDGTFPIVKQKLVETFGEKNIQVTLKTYSSTSSQFVNDNKQKEISGERADLIIFEPFILQNNGFVSINKTLSDLAKVIKDVKAVNPETSFILQPAFPLYKAKIYPGQVAELKDYAEKNKIAYLDHWTSWPDPNTIEISKYLLPDQSAPSEKGVQAWSQALIQYLISQ</sequence>
<protein>
    <recommendedName>
        <fullName evidence="4">SGNH/GDSL hydrolase family protein</fullName>
    </recommendedName>
</protein>
<evidence type="ECO:0008006" key="4">
    <source>
        <dbReference type="Google" id="ProtNLM"/>
    </source>
</evidence>